<sequence>MFLIPAAVGSKLIIRFTVTSQFTRPEDIHRDWNIIQRTANEILQPGRWPRPHALSLDSENEAETLWQEQEVETQHEPSIIDKHLVRQNQRRATRSMSCSAELPPTRQDSAHTVREAPPLGVLAKIPESPERRRNSQKRLTKFHSMPSFPQVWGQCSIQQFYWPFNTANCFNCFTHSHTHTQPTK</sequence>
<dbReference type="Proteomes" id="UP000319801">
    <property type="component" value="Unassembled WGS sequence"/>
</dbReference>
<evidence type="ECO:0000256" key="1">
    <source>
        <dbReference type="SAM" id="MobiDB-lite"/>
    </source>
</evidence>
<gene>
    <name evidence="2" type="ORF">Baya_15977</name>
</gene>
<dbReference type="EMBL" id="VCAZ01000260">
    <property type="protein sequence ID" value="TTP59344.1"/>
    <property type="molecule type" value="Genomic_DNA"/>
</dbReference>
<reference evidence="2 3" key="1">
    <citation type="journal article" date="2019" name="Genome Biol. Evol.">
        <title>Whole-Genome Sequencing of the Giant Devil Catfish, Bagarius yarrelli.</title>
        <authorList>
            <person name="Jiang W."/>
            <person name="Lv Y."/>
            <person name="Cheng L."/>
            <person name="Yang K."/>
            <person name="Chao B."/>
            <person name="Wang X."/>
            <person name="Li Y."/>
            <person name="Pan X."/>
            <person name="You X."/>
            <person name="Zhang Y."/>
            <person name="Yang J."/>
            <person name="Li J."/>
            <person name="Zhang X."/>
            <person name="Liu S."/>
            <person name="Sun C."/>
            <person name="Yang J."/>
            <person name="Shi Q."/>
        </authorList>
    </citation>
    <scope>NUCLEOTIDE SEQUENCE [LARGE SCALE GENOMIC DNA]</scope>
    <source>
        <strain evidence="2">JWS20170419001</strain>
        <tissue evidence="2">Muscle</tissue>
    </source>
</reference>
<dbReference type="InterPro" id="IPR015422">
    <property type="entry name" value="PyrdxlP-dep_Trfase_small"/>
</dbReference>
<accession>A0A556VUC5</accession>
<comment type="caution">
    <text evidence="2">The sequence shown here is derived from an EMBL/GenBank/DDBJ whole genome shotgun (WGS) entry which is preliminary data.</text>
</comment>
<dbReference type="Gene3D" id="3.90.1150.10">
    <property type="entry name" value="Aspartate Aminotransferase, domain 1"/>
    <property type="match status" value="1"/>
</dbReference>
<dbReference type="OrthoDB" id="639767at2759"/>
<feature type="region of interest" description="Disordered" evidence="1">
    <location>
        <begin position="97"/>
        <end position="118"/>
    </location>
</feature>
<protein>
    <submittedName>
        <fullName evidence="2">Histidine decarboxylase</fullName>
    </submittedName>
</protein>
<dbReference type="AlphaFoldDB" id="A0A556VUC5"/>
<name>A0A556VUC5_BAGYA</name>
<evidence type="ECO:0000313" key="3">
    <source>
        <dbReference type="Proteomes" id="UP000319801"/>
    </source>
</evidence>
<keyword evidence="3" id="KW-1185">Reference proteome</keyword>
<evidence type="ECO:0000313" key="2">
    <source>
        <dbReference type="EMBL" id="TTP59344.1"/>
    </source>
</evidence>
<proteinExistence type="predicted"/>
<organism evidence="2 3">
    <name type="scientific">Bagarius yarrelli</name>
    <name type="common">Goonch</name>
    <name type="synonym">Bagrus yarrelli</name>
    <dbReference type="NCBI Taxonomy" id="175774"/>
    <lineage>
        <taxon>Eukaryota</taxon>
        <taxon>Metazoa</taxon>
        <taxon>Chordata</taxon>
        <taxon>Craniata</taxon>
        <taxon>Vertebrata</taxon>
        <taxon>Euteleostomi</taxon>
        <taxon>Actinopterygii</taxon>
        <taxon>Neopterygii</taxon>
        <taxon>Teleostei</taxon>
        <taxon>Ostariophysi</taxon>
        <taxon>Siluriformes</taxon>
        <taxon>Sisoridae</taxon>
        <taxon>Sisorinae</taxon>
        <taxon>Bagarius</taxon>
    </lineage>
</organism>